<dbReference type="InterPro" id="IPR018979">
    <property type="entry name" value="FERM_N"/>
</dbReference>
<feature type="region of interest" description="Disordered" evidence="2">
    <location>
        <begin position="1117"/>
        <end position="1218"/>
    </location>
</feature>
<dbReference type="Pfam" id="PF09380">
    <property type="entry name" value="FERM_C"/>
    <property type="match status" value="1"/>
</dbReference>
<dbReference type="InterPro" id="IPR035963">
    <property type="entry name" value="FERM_2"/>
</dbReference>
<dbReference type="GO" id="GO:0005856">
    <property type="term" value="C:cytoskeleton"/>
    <property type="evidence" value="ECO:0007669"/>
    <property type="project" value="InterPro"/>
</dbReference>
<evidence type="ECO:0000256" key="1">
    <source>
        <dbReference type="ARBA" id="ARBA00022553"/>
    </source>
</evidence>
<feature type="compositionally biased region" description="Basic and acidic residues" evidence="2">
    <location>
        <begin position="3930"/>
        <end position="3945"/>
    </location>
</feature>
<dbReference type="InterPro" id="IPR029071">
    <property type="entry name" value="Ubiquitin-like_domsf"/>
</dbReference>
<feature type="compositionally biased region" description="Basic and acidic residues" evidence="2">
    <location>
        <begin position="1707"/>
        <end position="1727"/>
    </location>
</feature>
<feature type="compositionally biased region" description="Basic and acidic residues" evidence="2">
    <location>
        <begin position="1324"/>
        <end position="1339"/>
    </location>
</feature>
<feature type="region of interest" description="Disordered" evidence="2">
    <location>
        <begin position="469"/>
        <end position="549"/>
    </location>
</feature>
<dbReference type="Proteomes" id="UP000267096">
    <property type="component" value="Unassembled WGS sequence"/>
</dbReference>
<feature type="region of interest" description="Disordered" evidence="2">
    <location>
        <begin position="2189"/>
        <end position="2235"/>
    </location>
</feature>
<keyword evidence="5" id="KW-1185">Reference proteome</keyword>
<feature type="compositionally biased region" description="Polar residues" evidence="2">
    <location>
        <begin position="4183"/>
        <end position="4203"/>
    </location>
</feature>
<feature type="region of interest" description="Disordered" evidence="2">
    <location>
        <begin position="2390"/>
        <end position="2426"/>
    </location>
</feature>
<dbReference type="Gene3D" id="2.30.29.30">
    <property type="entry name" value="Pleckstrin-homology domain (PH domain)/Phosphotyrosine-binding domain (PTB)"/>
    <property type="match status" value="1"/>
</dbReference>
<dbReference type="Pfam" id="PF00373">
    <property type="entry name" value="FERM_M"/>
    <property type="match status" value="1"/>
</dbReference>
<dbReference type="Pfam" id="PF08736">
    <property type="entry name" value="FA"/>
    <property type="match status" value="1"/>
</dbReference>
<feature type="compositionally biased region" description="Basic and acidic residues" evidence="2">
    <location>
        <begin position="2196"/>
        <end position="2211"/>
    </location>
</feature>
<feature type="region of interest" description="Disordered" evidence="2">
    <location>
        <begin position="1707"/>
        <end position="1744"/>
    </location>
</feature>
<dbReference type="FunFam" id="2.30.29.30:FF:000002">
    <property type="entry name" value="Band 4.1-like protein 5 isoform 1"/>
    <property type="match status" value="1"/>
</dbReference>
<evidence type="ECO:0000313" key="4">
    <source>
        <dbReference type="EMBL" id="VDK44521.1"/>
    </source>
</evidence>
<feature type="region of interest" description="Disordered" evidence="2">
    <location>
        <begin position="3353"/>
        <end position="3386"/>
    </location>
</feature>
<dbReference type="InterPro" id="IPR011993">
    <property type="entry name" value="PH-like_dom_sf"/>
</dbReference>
<keyword evidence="1" id="KW-0597">Phosphoprotein</keyword>
<name>A0A0M3JU72_ANISI</name>
<evidence type="ECO:0000313" key="5">
    <source>
        <dbReference type="Proteomes" id="UP000267096"/>
    </source>
</evidence>
<feature type="region of interest" description="Disordered" evidence="2">
    <location>
        <begin position="2810"/>
        <end position="2829"/>
    </location>
</feature>
<dbReference type="Gene3D" id="1.20.80.10">
    <property type="match status" value="1"/>
</dbReference>
<feature type="region of interest" description="Disordered" evidence="2">
    <location>
        <begin position="1"/>
        <end position="23"/>
    </location>
</feature>
<reference evidence="6" key="1">
    <citation type="submission" date="2016-04" db="UniProtKB">
        <authorList>
            <consortium name="WormBaseParasite"/>
        </authorList>
    </citation>
    <scope>IDENTIFICATION</scope>
</reference>
<dbReference type="GO" id="GO:0005886">
    <property type="term" value="C:plasma membrane"/>
    <property type="evidence" value="ECO:0007669"/>
    <property type="project" value="TreeGrafter"/>
</dbReference>
<feature type="compositionally biased region" description="Low complexity" evidence="2">
    <location>
        <begin position="924"/>
        <end position="937"/>
    </location>
</feature>
<dbReference type="Pfam" id="PF05902">
    <property type="entry name" value="4_1_CTD"/>
    <property type="match status" value="1"/>
</dbReference>
<feature type="compositionally biased region" description="Low complexity" evidence="2">
    <location>
        <begin position="1"/>
        <end position="12"/>
    </location>
</feature>
<feature type="compositionally biased region" description="Pro residues" evidence="2">
    <location>
        <begin position="539"/>
        <end position="549"/>
    </location>
</feature>
<feature type="compositionally biased region" description="Basic and acidic residues" evidence="2">
    <location>
        <begin position="3898"/>
        <end position="3916"/>
    </location>
</feature>
<dbReference type="PROSITE" id="PS50057">
    <property type="entry name" value="FERM_3"/>
    <property type="match status" value="1"/>
</dbReference>
<feature type="region of interest" description="Disordered" evidence="2">
    <location>
        <begin position="1639"/>
        <end position="1689"/>
    </location>
</feature>
<feature type="region of interest" description="Disordered" evidence="2">
    <location>
        <begin position="4183"/>
        <end position="4205"/>
    </location>
</feature>
<dbReference type="Pfam" id="PF09379">
    <property type="entry name" value="FERM_N"/>
    <property type="match status" value="1"/>
</dbReference>
<dbReference type="SUPFAM" id="SSF54236">
    <property type="entry name" value="Ubiquitin-like"/>
    <property type="match status" value="1"/>
</dbReference>
<dbReference type="SMART" id="SM01196">
    <property type="entry name" value="FERM_C"/>
    <property type="match status" value="1"/>
</dbReference>
<feature type="region of interest" description="Disordered" evidence="2">
    <location>
        <begin position="1831"/>
        <end position="1855"/>
    </location>
</feature>
<dbReference type="GO" id="GO:0005198">
    <property type="term" value="F:structural molecule activity"/>
    <property type="evidence" value="ECO:0007669"/>
    <property type="project" value="InterPro"/>
</dbReference>
<dbReference type="SUPFAM" id="SSF50729">
    <property type="entry name" value="PH domain-like"/>
    <property type="match status" value="1"/>
</dbReference>
<feature type="region of interest" description="Disordered" evidence="2">
    <location>
        <begin position="3484"/>
        <end position="3571"/>
    </location>
</feature>
<feature type="compositionally biased region" description="Basic and acidic residues" evidence="2">
    <location>
        <begin position="3160"/>
        <end position="3170"/>
    </location>
</feature>
<dbReference type="PANTHER" id="PTHR23280">
    <property type="entry name" value="4.1 G PROTEIN"/>
    <property type="match status" value="1"/>
</dbReference>
<feature type="compositionally biased region" description="Basic and acidic residues" evidence="2">
    <location>
        <begin position="2882"/>
        <end position="2904"/>
    </location>
</feature>
<evidence type="ECO:0000313" key="6">
    <source>
        <dbReference type="WBParaSite" id="ASIM_0001171201-mRNA-1"/>
    </source>
</evidence>
<feature type="compositionally biased region" description="Polar residues" evidence="2">
    <location>
        <begin position="3542"/>
        <end position="3571"/>
    </location>
</feature>
<feature type="compositionally biased region" description="Acidic residues" evidence="2">
    <location>
        <begin position="1843"/>
        <end position="1853"/>
    </location>
</feature>
<feature type="compositionally biased region" description="Basic and acidic residues" evidence="2">
    <location>
        <begin position="1130"/>
        <end position="1144"/>
    </location>
</feature>
<feature type="region of interest" description="Disordered" evidence="2">
    <location>
        <begin position="786"/>
        <end position="819"/>
    </location>
</feature>
<dbReference type="InterPro" id="IPR018980">
    <property type="entry name" value="FERM_PH-like_C"/>
</dbReference>
<feature type="compositionally biased region" description="Acidic residues" evidence="2">
    <location>
        <begin position="938"/>
        <end position="950"/>
    </location>
</feature>
<feature type="region of interest" description="Disordered" evidence="2">
    <location>
        <begin position="3793"/>
        <end position="3860"/>
    </location>
</feature>
<feature type="compositionally biased region" description="Basic and acidic residues" evidence="2">
    <location>
        <begin position="2410"/>
        <end position="2422"/>
    </location>
</feature>
<feature type="region of interest" description="Disordered" evidence="2">
    <location>
        <begin position="4232"/>
        <end position="4272"/>
    </location>
</feature>
<protein>
    <submittedName>
        <fullName evidence="6">Protein 4.1 homolog (inferred by orthology to a D. melanogaster protein)</fullName>
    </submittedName>
</protein>
<feature type="compositionally biased region" description="Low complexity" evidence="2">
    <location>
        <begin position="3947"/>
        <end position="3957"/>
    </location>
</feature>
<feature type="region of interest" description="Disordered" evidence="2">
    <location>
        <begin position="2575"/>
        <end position="2609"/>
    </location>
</feature>
<feature type="compositionally biased region" description="Polar residues" evidence="2">
    <location>
        <begin position="1193"/>
        <end position="1215"/>
    </location>
</feature>
<feature type="compositionally biased region" description="Low complexity" evidence="2">
    <location>
        <begin position="480"/>
        <end position="515"/>
    </location>
</feature>
<feature type="region of interest" description="Disordered" evidence="2">
    <location>
        <begin position="2750"/>
        <end position="2774"/>
    </location>
</feature>
<feature type="compositionally biased region" description="Polar residues" evidence="2">
    <location>
        <begin position="3145"/>
        <end position="3158"/>
    </location>
</feature>
<dbReference type="PRINTS" id="PR00935">
    <property type="entry name" value="BAND41"/>
</dbReference>
<feature type="compositionally biased region" description="Basic and acidic residues" evidence="2">
    <location>
        <begin position="2258"/>
        <end position="2272"/>
    </location>
</feature>
<gene>
    <name evidence="4" type="ORF">ASIM_LOCUS11178</name>
</gene>
<dbReference type="InterPro" id="IPR014847">
    <property type="entry name" value="FA"/>
</dbReference>
<dbReference type="InterPro" id="IPR019749">
    <property type="entry name" value="Band_41_domain"/>
</dbReference>
<feature type="region of interest" description="Disordered" evidence="2">
    <location>
        <begin position="3293"/>
        <end position="3340"/>
    </location>
</feature>
<dbReference type="SMART" id="SM01195">
    <property type="entry name" value="FA"/>
    <property type="match status" value="1"/>
</dbReference>
<evidence type="ECO:0000256" key="2">
    <source>
        <dbReference type="SAM" id="MobiDB-lite"/>
    </source>
</evidence>
<feature type="region of interest" description="Disordered" evidence="2">
    <location>
        <begin position="2070"/>
        <end position="2096"/>
    </location>
</feature>
<dbReference type="GO" id="GO:0031032">
    <property type="term" value="P:actomyosin structure organization"/>
    <property type="evidence" value="ECO:0007669"/>
    <property type="project" value="TreeGrafter"/>
</dbReference>
<reference evidence="4 5" key="2">
    <citation type="submission" date="2018-11" db="EMBL/GenBank/DDBJ databases">
        <authorList>
            <consortium name="Pathogen Informatics"/>
        </authorList>
    </citation>
    <scope>NUCLEOTIDE SEQUENCE [LARGE SCALE GENOMIC DNA]</scope>
</reference>
<feature type="compositionally biased region" description="Basic and acidic residues" evidence="2">
    <location>
        <begin position="3513"/>
        <end position="3526"/>
    </location>
</feature>
<feature type="region of interest" description="Disordered" evidence="2">
    <location>
        <begin position="3898"/>
        <end position="3977"/>
    </location>
</feature>
<feature type="region of interest" description="Disordered" evidence="2">
    <location>
        <begin position="3143"/>
        <end position="3185"/>
    </location>
</feature>
<feature type="region of interest" description="Disordered" evidence="2">
    <location>
        <begin position="4311"/>
        <end position="4346"/>
    </location>
</feature>
<feature type="compositionally biased region" description="Polar residues" evidence="2">
    <location>
        <begin position="13"/>
        <end position="23"/>
    </location>
</feature>
<feature type="compositionally biased region" description="Low complexity" evidence="2">
    <location>
        <begin position="2578"/>
        <end position="2588"/>
    </location>
</feature>
<feature type="compositionally biased region" description="Basic and acidic residues" evidence="2">
    <location>
        <begin position="800"/>
        <end position="810"/>
    </location>
</feature>
<dbReference type="GO" id="GO:0003779">
    <property type="term" value="F:actin binding"/>
    <property type="evidence" value="ECO:0007669"/>
    <property type="project" value="InterPro"/>
</dbReference>
<feature type="region of interest" description="Disordered" evidence="2">
    <location>
        <begin position="2439"/>
        <end position="2464"/>
    </location>
</feature>
<organism evidence="6">
    <name type="scientific">Anisakis simplex</name>
    <name type="common">Herring worm</name>
    <dbReference type="NCBI Taxonomy" id="6269"/>
    <lineage>
        <taxon>Eukaryota</taxon>
        <taxon>Metazoa</taxon>
        <taxon>Ecdysozoa</taxon>
        <taxon>Nematoda</taxon>
        <taxon>Chromadorea</taxon>
        <taxon>Rhabditida</taxon>
        <taxon>Spirurina</taxon>
        <taxon>Ascaridomorpha</taxon>
        <taxon>Ascaridoidea</taxon>
        <taxon>Anisakidae</taxon>
        <taxon>Anisakis</taxon>
        <taxon>Anisakis simplex complex</taxon>
    </lineage>
</organism>
<accession>A0A0M3JU72</accession>
<dbReference type="InterPro" id="IPR014352">
    <property type="entry name" value="FERM/acyl-CoA-bd_prot_sf"/>
</dbReference>
<feature type="compositionally biased region" description="Polar residues" evidence="2">
    <location>
        <begin position="469"/>
        <end position="479"/>
    </location>
</feature>
<feature type="compositionally biased region" description="Basic and acidic residues" evidence="2">
    <location>
        <begin position="3355"/>
        <end position="3366"/>
    </location>
</feature>
<feature type="compositionally biased region" description="Polar residues" evidence="2">
    <location>
        <begin position="4313"/>
        <end position="4341"/>
    </location>
</feature>
<dbReference type="CDD" id="cd14473">
    <property type="entry name" value="FERM_B-lobe"/>
    <property type="match status" value="1"/>
</dbReference>
<feature type="region of interest" description="Disordered" evidence="2">
    <location>
        <begin position="2940"/>
        <end position="2965"/>
    </location>
</feature>
<dbReference type="OrthoDB" id="6589456at2759"/>
<sequence length="4528" mass="505710">MGKGETTVTTTTDSDNNPVLEQSANENLTGDSHLQSATVHLLDASTEVFHVSKKAEGKELFDKVIEHLKLAEKDYFGLSYLDENGNRYSLLFTIPGHPWVFNFEVKFYPPDPTALIDDLTRYYLTLQIRHDIYTGRIPATLATHSLLGSYVVQAERGDYEDTPDYDDFLQDCRLAPVPSATLYEKVRELHRQHKGETPAEAEQHYLDNAKKLSMYGVFLFPAKDSKGVPVQVGVCAHGIYIYCDQIRIHRFIWQNIIKIAYRRNTFTIKLQPGELDKNASVFVLKVPDYASAKRIWKCCVEHHTFFRLIQPDEKPHKGLFRWGSGRFRYQGRTHFQSKMASQMFGHPSDTVQRSHSARIATISDENVPPEIGDNQQTSPLHYVDDGTSREMTVLEKTYTLNHQTMEELPLTIEEQRNRMLNDSDENVLYSRHDATTLTEVGESTTRNDSSVVDRSAALMHDQLYRSTPTTAAATSFGRPTTTTTTVATTTTSTSTTNHTTTATTTNYRYSSSSTSPLRFSSYPQSNAAAAAQSDITPHSKPPLPHSKPPPLMNQQRFTLLKSKNECQSNGTNQLPEAINSQNLFSLQQTGADNDFDEVTQLRKESDLRFDPLQGTGVAYHPGHYEEISRTGGPMREPPVDADDDVVFIPGTKWRNEKNRIAHEPSTTTTYLKNIGADIDIEDDRLHNLHLDKQDELAGWPIQYFVNVYHSGLTQPYRGGNRNIFDFQRAICEGAEEVIDAKDIKKSTYPQATAVLTEPVMRTERAVELSAAPLRAYSSVYYDGVSSDKTEKTTGASSFELHGRKVNEKNRQTSKSLTKASNERRRRLFGYAKHGGETEMIEKCNVRPELYGLPSTSYDGPLETVRRDEELHCTPIREYSSVYHCGVSVPKSRRRKLRPITTSSSSRGVGVGVGSTNAEEKRSISDLSSSYIGGSSSELSDEDMDSEQELASDEYKKKAILHLRDKPSVDVEKTASSSSSAARGGTLRRFSERGQELIEKGRELFTVSGKTYTVSQSGVRQPTHYATDDADDVPQLLIAKTKDYDSDQLQPTRMEHLYGNAHLEDGSKVIEKSFVKVENYGSPSTSYEDTLQITARDRELDMTPIRDHSSVYYSEMSFMKSHKKPIPTPSRDSDERIKSVERKEQSPSSAVPEDNKGKEKADDVMEFQKDDQKPGAGGGPRLFSFWRYGRQSRDANTQQVKTSESADDSYSATIPRSHSEHVDNIEKIPELQSEPLKSVKLGKTHSLEQTEMPETHFVCKQFDREYQDHSDLAEKSETKPHSFCISGAQYDGPYEQTVRQGELPSLPIGEYSAKYHSGQSTITEEGNHAEKSLDEPKTKDTTSGMFSFLRMPSKQSKNKLAQQTDERGYPIITSERYNGHLDSTTYRKDLPREPLPIKMDKDQPLEATLKKHVQEKTVGSDEASAMPPPISYEEHSHSLDKGKELSSAPFHYSVVAHSSVRAEKPSGTVVVDEESKGILGQSPEGKLENKGRGEERNPVIAEPVGYPVITKHAYTGPLHNVSPSNDIPSKPLHTVVSVYSCDHPVKHTKIRDQPRKMFRHISHQGDDEVVEKCDVKPETYHLSTVIYQGPVDMTHRAEDLPSTPLRDHSAVYHSGISFIKSQKSKLPKFGFAFKGDVSSKHHGADASSDSSSSDDDAEKTVEKYAHQSSSNAPNIERKDHSEKSVGSGEEGGAHFSFWRLHGWRRKPSNDDVCSSKHGDAGANIKDDLTTGPIGTTDRSEEMPSESLDVAVKSTVKQQAKKSRLRDRLSDYHLFMRSCHDGDEEVIEKSKIPIESYNLSSVPYNGPLECTNHQEDLQWVPISESSSVYHPGTSYVKGKRHTETSEEFSSTEEDVDGSKRSIGGMSLGLFSFWRSSDKKHVKDEKTGKDVEMEKTEDSGREVIVHEQKKIDEMKTQPLTEIERVQETTMKEPKLKQRLRDYRLFGRIKLAGETEVIEKADVIPESYQLSSDPFRGHIDEMHRQEELTAAPIQEFSSIYHSGLSFDKSRKKTKLPAVNVSRLELSSESSSDETGDEVKKKALIFVKGTEREFEKHRDSRSGGLFGFWRSSDRKKKSTDFSDTNDDGSGPHAQETCDAPIDGTVKEKDLQMEPLTKTEKSLRCKVKPKLRKRLNDYRLFGRIVHGGDEDVVDKSEIDRESYKLSSVPYLGELETTRNEEELLFTPIREHSSVYHSGLSYDRQKRHEEGEEPSKENESEESSGSTDEEDMTDGVKKSVNVSLCDSRRDNRGLFSFWRPSERQAKDVESNSSRTEKYPKITSEPYGGPIFDTSKSVEMRGEPLCIETARLKMNQPKLYQRLKDYHLFGRVVHEGESDVVDKKDVDPESYKLSSQCYEGDLLIVSRADELSSAPLREYASAYHSGLSFVKTKRGRITKSRKDGEIQSSSSDESSSDESTHDQSRKEKTGKGTSSVFSFWRAAERKSMQEAGEGVGKKEYPGTTENKGADELPAELPLATMPKLHGIVKPKLRERLNNYRLFGHVTHAGDVEVIDKEHVNLDTYGLSSAPYQGRLENTVHTSDLPYARISEHSSVYHPGTSLIKTKKTKPTAKLVLGFIRKKSDDSSSTSSITESSSGEEVDENKCNVPVDTSKDEERRKRYGTSLFSFWKSFDSKDKNATEKAVTESQEMTKVSAVTAGNEPNTFEMSAVKKPNLEERLHDYRLFRRSFVDGETEIVEKQNVNPEAYKLSMEPYLGSLENTDRVNEMPFEPIHEHSSVYHVGTSYIKPRKALSERLRSFGKEEKSSDEDEGETVEDKNEAKVSKLGAVLRMKDVSSTEETKDKGTLTGGLLSFWRTPDRKVKESKGPSGNISETPYLVDETASNELKKSVAEQEEKLEPTREVAFARMSHVATSRVQPSRQSISGDASAESKKDFERIDQSDIIGKGELRPESGNISIDHYDGQLETTNCCSDLAFVPIHESSSVYHSGLSHGATLDEKQPLTGGDHEKESEKKQMAILRVKKSSKAAGEGSKTKPSGLLSFWLSSEQKPKDVRDMHSANDDADVACTNAEKPTLPVDALSPAYIGTVDSMLRSEELASEPLRKSKVTKLELQKRPHIKTKMRDRLADYHLFRRVVCRGDDELVEKDQVKPETYKLSSAVYAGNLQRCEPLTELEFCPLKDFSSVYHPGISYTKSNRNKSTTAGRSSADRLVDHSSSEESSSDESDSGKRKVRTTGGMFSFWRSSERVPKEASGAIVETHPKVPTEERVERYKLRDRLRDYRLFRHLCHEGEVSFIEKDAIKPESYGLSTVQYDGPLEVIAHDDELYFTPIREMASVYHSGKSVVKTDRKRPSKILAKDHEDDNSSYNSSSEDEEMKSVAIESSKDRNVDKKAGGLLSFWRSSDRKPKRDSAKPEQQAALSSGGPPNIPGHEDEICRFDDIAYEPLRTKIAVYHSGISNLNENDKFVRAAHEGDTYQITTDPYRGPLVVVEKQQELPPSSIRQYAAVYHSGQSSVRSKKLLPVLSNLGKKDDLIKGASGGEGDERKEEAGDDNEIGPAEGTKEVDSKATEKGNRFTFWRSAETRKSKGQNEMNDAPNQRTDTSSELKSLPSGVSSSASKMHVLNQTEELNTILDHPSLISRPSNDEQSETPTDENVKNNRWLYTVDSTVYEGPIECTDRAVELSPVPIRDLSSVYHPGRSDLGGETKSITLNERELNDRTQDKSEGIDGVTGRTGAKSVFRSFLTGRKLWQFGEQQTTAEQDPVCSSVLDRQKDFDVLPPSDELASVRYGESKAPEGGTESFTILGESRLQSISAEKELQLAPLEEHASVYYYETSFDNDKGNKSVKQPSNKSSSKKTDKGSDSGGGGLMAFWKGRKSKGDIVEGSQSTQSESVSALSPEESKDSIIAEDEQLGKIGRDNELPTAAIGDFCSVYYHSDKPITKRLDSMHEKSERKLEVPDSKPADSSVVIDSSKQVQKRDERYENSDREKEIAPTQQLQTTPLQVDKAKPSSVDSGVMLPESTNRTGTTSVYAFRRVEDFDSRTAEQAQQYPSVIGRKIELSSIKSSLASTKAAPHVTSVVERSDGGGSVDHDALSIRRPALFGQSSRATTDYALSSSTDVNNGREASDERMPSFYTLQTYISDPMASDGTTSIKYPSNVQTATIRIDESGIHKQVKPSESQSSAADVVCLPSGDDRSERIITATTTTTTVLDKEAPEEDREVIDIQTVKPSSRAESNISVEQQPNSALTDGTMDEHQQVTGASNASLIGYIKRRITQTVTKSSDKKESRKKSADKKVTKSGTLVGETPASTTLVDKESSKHILQNATGFVPIKNDEDKLQRAKEIETLEAGVLSKEQTDSPFQTGETGTTSVDETSTPHTTIESWHGSTEEPESVVMDIDKYGNVIKKTVKTHQVKHTIQRQTYQTYSTTTAKNGESDVQTVERSQQIMTPIGEGSNVSGTTPVIETKSHTVAFEAGQLPLTMGIENDDQKRDDIPGELISCRTITSGNRTVETITYKTEKDGIVEIHVEHRVTIHSGANIDHDAELSQAILEATNMNPDMTVEKIEVKQETQR</sequence>
<dbReference type="InterPro" id="IPR019748">
    <property type="entry name" value="FERM_central"/>
</dbReference>
<proteinExistence type="predicted"/>
<dbReference type="Gene3D" id="3.10.20.90">
    <property type="entry name" value="Phosphatidylinositol 3-kinase Catalytic Subunit, Chain A, domain 1"/>
    <property type="match status" value="1"/>
</dbReference>
<feature type="compositionally biased region" description="Basic and acidic residues" evidence="2">
    <location>
        <begin position="2948"/>
        <end position="2965"/>
    </location>
</feature>
<feature type="compositionally biased region" description="Acidic residues" evidence="2">
    <location>
        <begin position="2212"/>
        <end position="2226"/>
    </location>
</feature>
<feature type="region of interest" description="Disordered" evidence="2">
    <location>
        <begin position="2862"/>
        <end position="2904"/>
    </location>
</feature>
<dbReference type="EMBL" id="UYRR01031046">
    <property type="protein sequence ID" value="VDK44521.1"/>
    <property type="molecule type" value="Genomic_DNA"/>
</dbReference>
<dbReference type="InterPro" id="IPR000299">
    <property type="entry name" value="FERM_domain"/>
</dbReference>
<feature type="domain" description="FERM" evidence="3">
    <location>
        <begin position="35"/>
        <end position="310"/>
    </location>
</feature>
<feature type="region of interest" description="Disordered" evidence="2">
    <location>
        <begin position="1318"/>
        <end position="1341"/>
    </location>
</feature>
<feature type="region of interest" description="Disordered" evidence="2">
    <location>
        <begin position="967"/>
        <end position="987"/>
    </location>
</feature>
<dbReference type="InterPro" id="IPR008379">
    <property type="entry name" value="Band_4.1_C"/>
</dbReference>
<dbReference type="WBParaSite" id="ASIM_0001171201-mRNA-1">
    <property type="protein sequence ID" value="ASIM_0001171201-mRNA-1"/>
    <property type="gene ID" value="ASIM_0001171201"/>
</dbReference>
<feature type="compositionally biased region" description="Basic and acidic residues" evidence="2">
    <location>
        <begin position="1152"/>
        <end position="1172"/>
    </location>
</feature>
<dbReference type="PANTHER" id="PTHR23280:SF21">
    <property type="entry name" value="PROTEIN 4.1 HOMOLOG"/>
    <property type="match status" value="1"/>
</dbReference>
<dbReference type="SMART" id="SM00295">
    <property type="entry name" value="B41"/>
    <property type="match status" value="1"/>
</dbReference>
<feature type="region of interest" description="Disordered" evidence="2">
    <location>
        <begin position="887"/>
        <end position="950"/>
    </location>
</feature>
<feature type="region of interest" description="Disordered" evidence="2">
    <location>
        <begin position="1414"/>
        <end position="1435"/>
    </location>
</feature>
<feature type="compositionally biased region" description="Polar residues" evidence="2">
    <location>
        <begin position="3838"/>
        <end position="3849"/>
    </location>
</feature>
<feature type="region of interest" description="Disordered" evidence="2">
    <location>
        <begin position="3586"/>
        <end position="3612"/>
    </location>
</feature>
<feature type="compositionally biased region" description="Polar residues" evidence="2">
    <location>
        <begin position="2864"/>
        <end position="2878"/>
    </location>
</feature>
<feature type="region of interest" description="Disordered" evidence="2">
    <location>
        <begin position="364"/>
        <end position="383"/>
    </location>
</feature>
<feature type="compositionally biased region" description="Polar residues" evidence="2">
    <location>
        <begin position="516"/>
        <end position="527"/>
    </location>
</feature>
<evidence type="ECO:0000259" key="3">
    <source>
        <dbReference type="PROSITE" id="PS50057"/>
    </source>
</evidence>
<feature type="compositionally biased region" description="Basic and acidic residues" evidence="2">
    <location>
        <begin position="4236"/>
        <end position="4251"/>
    </location>
</feature>
<dbReference type="SUPFAM" id="SSF47031">
    <property type="entry name" value="Second domain of FERM"/>
    <property type="match status" value="1"/>
</dbReference>
<feature type="region of interest" description="Disordered" evidence="2">
    <location>
        <begin position="2258"/>
        <end position="2287"/>
    </location>
</feature>